<dbReference type="EMBL" id="KY945241">
    <property type="protein sequence ID" value="ARW57011.1"/>
    <property type="molecule type" value="Genomic_RNA"/>
</dbReference>
<organism evidence="1 2">
    <name type="scientific">Synechococcus phage S-H35</name>
    <dbReference type="NCBI Taxonomy" id="1983572"/>
    <lineage>
        <taxon>Viruses</taxon>
        <taxon>Duplodnaviria</taxon>
        <taxon>Heunggongvirae</taxon>
        <taxon>Uroviricota</taxon>
        <taxon>Caudoviricetes</taxon>
        <taxon>Pantevenvirales</taxon>
        <taxon>Kyanoviridae</taxon>
        <taxon>Shandvirus</taxon>
        <taxon>Shandvirus sh35</taxon>
    </lineage>
</organism>
<keyword evidence="2" id="KW-1185">Reference proteome</keyword>
<accession>A0A1Z1LWF7</accession>
<proteinExistence type="predicted"/>
<evidence type="ECO:0000313" key="2">
    <source>
        <dbReference type="Proteomes" id="UP000225351"/>
    </source>
</evidence>
<dbReference type="Pfam" id="PF20198">
    <property type="entry name" value="DUF6561"/>
    <property type="match status" value="1"/>
</dbReference>
<sequence>MIGQVQELDEEPAVFIEACYRIVDGELEEYPKYSGQRDLFLTSESIFTIVDPSPDIAKKYQEING</sequence>
<name>A0A1Z1LWF7_9CAUD</name>
<evidence type="ECO:0000313" key="1">
    <source>
        <dbReference type="EMBL" id="ARW57011.1"/>
    </source>
</evidence>
<dbReference type="GeneID" id="65107869"/>
<dbReference type="InterPro" id="IPR046691">
    <property type="entry name" value="DUF6561"/>
</dbReference>
<reference evidence="1 2" key="1">
    <citation type="submission" date="2017-04" db="EMBL/GenBank/DDBJ databases">
        <title>Isolation and Genetic Analysis of a Novel Cyanophage S-H35 from the Bohai Sea.</title>
        <authorList>
            <person name="Xu X."/>
        </authorList>
    </citation>
    <scope>NUCLEOTIDE SEQUENCE [LARGE SCALE GENOMIC DNA]</scope>
</reference>
<dbReference type="Proteomes" id="UP000225351">
    <property type="component" value="Segment"/>
</dbReference>
<dbReference type="KEGG" id="vg:65107869"/>
<dbReference type="RefSeq" id="YP_010090397.1">
    <property type="nucleotide sequence ID" value="NC_055719.1"/>
</dbReference>
<protein>
    <submittedName>
        <fullName evidence="1">Uncharacterized protein</fullName>
    </submittedName>
</protein>